<accession>A0ABN0WQQ3</accession>
<dbReference type="PANTHER" id="PTHR42810:SF4">
    <property type="entry name" value="URIC ACID TRANSPORTER UACT"/>
    <property type="match status" value="1"/>
</dbReference>
<evidence type="ECO:0000256" key="5">
    <source>
        <dbReference type="ARBA" id="ARBA00022989"/>
    </source>
</evidence>
<evidence type="ECO:0000256" key="7">
    <source>
        <dbReference type="SAM" id="Phobius"/>
    </source>
</evidence>
<dbReference type="Proteomes" id="UP001500782">
    <property type="component" value="Unassembled WGS sequence"/>
</dbReference>
<organism evidence="8 9">
    <name type="scientific">Bacillus carboniphilus</name>
    <dbReference type="NCBI Taxonomy" id="86663"/>
    <lineage>
        <taxon>Bacteria</taxon>
        <taxon>Bacillati</taxon>
        <taxon>Bacillota</taxon>
        <taxon>Bacilli</taxon>
        <taxon>Bacillales</taxon>
        <taxon>Bacillaceae</taxon>
        <taxon>Bacillus</taxon>
    </lineage>
</organism>
<keyword evidence="6 7" id="KW-0472">Membrane</keyword>
<feature type="transmembrane region" description="Helical" evidence="7">
    <location>
        <begin position="12"/>
        <end position="34"/>
    </location>
</feature>
<gene>
    <name evidence="8" type="ORF">GCM10008967_38290</name>
</gene>
<feature type="transmembrane region" description="Helical" evidence="7">
    <location>
        <begin position="41"/>
        <end position="61"/>
    </location>
</feature>
<sequence>MKQQPLKLVSLGIQHVLAMYAGAVIVPLIVGGALGMTAEQLTYLVSVDILMCGIATILQVWKINTLGLVSLLF</sequence>
<evidence type="ECO:0000256" key="1">
    <source>
        <dbReference type="ARBA" id="ARBA00004141"/>
    </source>
</evidence>
<keyword evidence="5 7" id="KW-1133">Transmembrane helix</keyword>
<dbReference type="PANTHER" id="PTHR42810">
    <property type="entry name" value="PURINE PERMEASE C1399.01C-RELATED"/>
    <property type="match status" value="1"/>
</dbReference>
<keyword evidence="3" id="KW-0813">Transport</keyword>
<dbReference type="EMBL" id="BAAADJ010000062">
    <property type="protein sequence ID" value="GAA0344200.1"/>
    <property type="molecule type" value="Genomic_DNA"/>
</dbReference>
<dbReference type="Pfam" id="PF00860">
    <property type="entry name" value="Xan_ur_permease"/>
    <property type="match status" value="1"/>
</dbReference>
<evidence type="ECO:0008006" key="10">
    <source>
        <dbReference type="Google" id="ProtNLM"/>
    </source>
</evidence>
<reference evidence="8 9" key="1">
    <citation type="journal article" date="2019" name="Int. J. Syst. Evol. Microbiol.">
        <title>The Global Catalogue of Microorganisms (GCM) 10K type strain sequencing project: providing services to taxonomists for standard genome sequencing and annotation.</title>
        <authorList>
            <consortium name="The Broad Institute Genomics Platform"/>
            <consortium name="The Broad Institute Genome Sequencing Center for Infectious Disease"/>
            <person name="Wu L."/>
            <person name="Ma J."/>
        </authorList>
    </citation>
    <scope>NUCLEOTIDE SEQUENCE [LARGE SCALE GENOMIC DNA]</scope>
    <source>
        <strain evidence="8 9">JCM 9731</strain>
    </source>
</reference>
<evidence type="ECO:0000256" key="2">
    <source>
        <dbReference type="ARBA" id="ARBA00008821"/>
    </source>
</evidence>
<keyword evidence="9" id="KW-1185">Reference proteome</keyword>
<proteinExistence type="inferred from homology"/>
<evidence type="ECO:0000313" key="9">
    <source>
        <dbReference type="Proteomes" id="UP001500782"/>
    </source>
</evidence>
<comment type="caution">
    <text evidence="8">The sequence shown here is derived from an EMBL/GenBank/DDBJ whole genome shotgun (WGS) entry which is preliminary data.</text>
</comment>
<keyword evidence="4 7" id="KW-0812">Transmembrane</keyword>
<evidence type="ECO:0000313" key="8">
    <source>
        <dbReference type="EMBL" id="GAA0344200.1"/>
    </source>
</evidence>
<protein>
    <recommendedName>
        <fullName evidence="10">Xanthine permease</fullName>
    </recommendedName>
</protein>
<evidence type="ECO:0000256" key="4">
    <source>
        <dbReference type="ARBA" id="ARBA00022692"/>
    </source>
</evidence>
<dbReference type="InterPro" id="IPR006043">
    <property type="entry name" value="NCS2"/>
</dbReference>
<evidence type="ECO:0000256" key="3">
    <source>
        <dbReference type="ARBA" id="ARBA00022448"/>
    </source>
</evidence>
<evidence type="ECO:0000256" key="6">
    <source>
        <dbReference type="ARBA" id="ARBA00023136"/>
    </source>
</evidence>
<name>A0ABN0WQQ3_9BACI</name>
<comment type="similarity">
    <text evidence="2">Belongs to the nucleobase:cation symporter-2 (NCS2) (TC 2.A.40) family.</text>
</comment>
<comment type="subcellular location">
    <subcellularLocation>
        <location evidence="1">Membrane</location>
        <topology evidence="1">Multi-pass membrane protein</topology>
    </subcellularLocation>
</comment>